<evidence type="ECO:0000256" key="13">
    <source>
        <dbReference type="SAM" id="MobiDB-lite"/>
    </source>
</evidence>
<feature type="domain" description="Fibronectin type-III" evidence="18">
    <location>
        <begin position="1091"/>
        <end position="1179"/>
    </location>
</feature>
<dbReference type="PRINTS" id="PR00700">
    <property type="entry name" value="PRTYPHPHTASE"/>
</dbReference>
<dbReference type="Gene3D" id="3.90.190.10">
    <property type="entry name" value="Protein tyrosine phosphatase superfamily"/>
    <property type="match status" value="1"/>
</dbReference>
<dbReference type="InterPro" id="IPR013783">
    <property type="entry name" value="Ig-like_fold"/>
</dbReference>
<dbReference type="Gene3D" id="2.80.10.50">
    <property type="match status" value="1"/>
</dbReference>
<protein>
    <recommendedName>
        <fullName evidence="2">protein-tyrosine-phosphatase</fullName>
        <ecNumber evidence="2">3.1.3.48</ecNumber>
    </recommendedName>
</protein>
<dbReference type="PANTHER" id="PTHR46957:SF2">
    <property type="entry name" value="RECEPTOR-TYPE TYROSINE-PROTEIN PHOSPHATASE BETA"/>
    <property type="match status" value="1"/>
</dbReference>
<feature type="domain" description="Fibronectin type-III" evidence="18">
    <location>
        <begin position="2064"/>
        <end position="2158"/>
    </location>
</feature>
<dbReference type="SUPFAM" id="SSF52799">
    <property type="entry name" value="(Phosphotyrosine protein) phosphatases II"/>
    <property type="match status" value="1"/>
</dbReference>
<evidence type="ECO:0000256" key="14">
    <source>
        <dbReference type="SAM" id="Phobius"/>
    </source>
</evidence>
<dbReference type="GO" id="GO:0001525">
    <property type="term" value="P:angiogenesis"/>
    <property type="evidence" value="ECO:0007669"/>
    <property type="project" value="TreeGrafter"/>
</dbReference>
<evidence type="ECO:0000259" key="16">
    <source>
        <dbReference type="PROSITE" id="PS50055"/>
    </source>
</evidence>
<sequence length="2804" mass="313466">MEMLFLVLLTLERFYALSGFLIAHTNKGLCLSTHNSVVVLRECDESNPSQQWIWTSTMRLNHTLMSRCLWVNQSTTIPHHARLVKLRDCDTAPAWKCYNHGGIFGLAEMPMFLKKQGERAIVTFEQRFSNWSMITMDSEGKRVSKSLCPATGPSTVSPMTQFPRKQVSVNTTGKMITLTVPDITQSRVVTHLSNTVRSRTKRTATTGLGDLTMFTAETDFKKNYTQTSETELSYEMSDITDVSSTTLMVTRTPHVPQNFTQNRVDMTEMTSDVMEQTHIPLISQTELTISTTDAESSVPLNVRTETQTTLDFNTGPSEANSSDVDPTLTESSTSSFPVSNTDGAWTNATTKSSTTTKNIKDVQTLLPFKTRTTRAITEVLPNTDIRATPSTATSSAKTRASATTTLTALYTSTAALDTDAFTSATYTTTVAPATTVETATTTITTTAALSTRTTPPPSTVTPTMASTAKFITTEAVGCLVNVTAESINMDYCVFNFTTPGKSCSFIMTDASHFTRCSEDIKQPNHYTCLMMGLTPGATYLFGIMSQNDGIRFNVTVQTAPAPVTSLTLQSNGSQDSLKATWIPAVGYTDSYELSLSSSISSEEDLTLPPNATHWVFSGLTPGKTYQVSVKTKRGELTAETRTIGRTAPGWVAHLKLEALNEKTLRLSWSPPDGDWDFYRILLFNGSSVLMNRTIERNLVEFCFTNWTLIPGRLYRAAVSVESGYLSSTAGCHGRLAPRSVQRLNVHHSTETTLSAVWNHPLGEWDNYTILLKDEDTTVDTQTLAHDAQECNFNNLMPGHTYTITVTTNSGDLSSSAHVTGRTIPAQVTKLRVSNQGSTDALQVRWDVAAGEVDLYHVLLIHDSVVMKNESVPPNVTSYHFQGLRSGTLYRTVVTTVHRGDLSRQAVADGRTAPGWAAHLKLEALNEKTLRLSWSPPDGDWDFYRILLFNGSFVLMNRTIERNLVEFCFTNWTLIPGRLYRAAVSVESGYLSSTAGCHGRLAPRSVQRLNVHHSTETTLSAVWNHPLGEWDNYTILLKDEDMTVDTQTLAHDAQECNFNNLMPGHTYTITVTTKSGDLNSSAHVTGRTIPAQVTKLRVSNQGSTDALLVCWDVAAGEVDLYRVLLIHDSVVMKNESVPPNVTSYHFQGLRSGTLYRTAVTTVHRGDLSRQTVADGRTAPGWVAHLKLEALNEKTLRLSWSPPDGDWDFYRILLFNGSSVLMNRTIERNLVEFCFTNWTLIPGRLYRAAVSVESGYLSSTAGCHGRLAPRSVQRLNIHHSTETTLSAVWNHPLGEWDNYTVLLKDEDTTVDTQTLAHDAQECNFNNLMPGHTYMITVTTNSGDLSSSAHVTGRTIPAQVTKLRVSNQGSTDALQVRWDVAAGEVDLYRVLLIHDSVVMKNESVPPNVTSYHFLGLRSGALYRTVVTTVHRGDLSRQTVADGRTVPATVRDVTVSNNGRMDFLSVSWRAAEGDVDSYSVTLRDQERTIHTLTVSKFSTECVFKSLVSGRLYNISISTCSGEYENYTVVQERTQPSTVLNPTATHMARDDHLKVYWWHAAGDFDYYHVSIKHNNIFYQNKTVPKTQNECVFSGLVPGRLYTVIVSTWSGKYESSVSTHGRTLPAGVWNLTLADSGTEDLLVTWVSAPGDVDHYEVQLLFNDMKVFPPITLTSSTNRYMLSSLTPGRLYKIVVSTFSGPNLSVQFIKGRTVPSKVKNIHISNAGQSSSLRVNWTPGQGDVDRYAVSLSQMSSQAEEKSVPKHVNEIIFQGLLPGQQYMITVTSISGSLINNSTATGRTVPSSVTALQVENQHSTSCLLVSWQAGQGVYDSYRLQLLDDRGTLVSNSSQTAEASQHDFRQLTPGKKYRVVMQTISGGISSEDVMTEGRTSPATVNNLSIISNTTTSLSFNWDLPDGEFDGFDVFLYARDKSLHDQKTGMVNMQDCSFQNLQPGTLYKVVVLTRSGDQTNDTSIWARTVPAAVTFLRADSRTSSESLWLSWEQDRGEVSSYTLLIYNPDGTQQAEQSLGPESRSYTFQRLVSGRLYQAVVLTHSGDLTNMANTTGRTDPRPPVSFSFGEITNTSLEITWSSPENTDYDDFDLQWSPRDHLSVFNPYHSPRSGNRILKGMYPGRQYNISLRTVSGAGTNNPTYSSQVHRSIRTKPERVQSLHCRPQNSTAISCFWSPPEADFDSYTIECLRKDSQRMVYSQRTVKENTVYLIKDLEPHKQYIVSVKVISDSMTSEAVMENVVTMIDRPPLPSIRIDENTVQVTKSTIFFQFNCSWFSDINGAVKHFTIIITESADSENQQPYQHHPLPSYLDYRSNSSVKAYQTSYFLSHCDESQNTVQEFEIHLGSGMERLGGRCDQKTSTDASQHQAIFCDGQLKPKTAYRLSVRAFTKLFDEKHQEFLSPLYTDTYLSKPIMTDAEPLSGVIEGVSAGLFLIATMVGLIVLLICRRKVHKMSAQEPVVRMSLRRERQPSGTHVIVRGNRRVSSPISITNFESHLAKLRADSNYLLSEEYEDLKDVGRNQLQDAALLPENRGKNRYNNILPYDSTRVKLSYVDDDSCSDYINASYIPGNNFRREYIATQGPLPGTKDDFWKMVWEQNVHNIVMVTQCVEKGRVKCDHYWPFDQESLYYGDLVVQMQSESVLPEWTIREFKICNEEQLSYSRVVRQFHYTVWPDHGVPEITQSLIQFVRTVRDYINRTPFSGATVVHCSAGVGRTGTFIALDRVLQQLDTRDAVDIYSVVFDLRLHRTHMVQTECQYSYLYQCVRDVLRARKLRSEQENLLYPIYENVHPDYHRDVVYSKR</sequence>
<evidence type="ECO:0000313" key="19">
    <source>
        <dbReference type="Ensembl" id="ENSCCRP00000109732.1"/>
    </source>
</evidence>
<dbReference type="Pfam" id="PF00041">
    <property type="entry name" value="fn3"/>
    <property type="match status" value="16"/>
</dbReference>
<comment type="similarity">
    <text evidence="11">Belongs to the protein-tyrosine phosphatase family. Receptor class 3 subfamily.</text>
</comment>
<dbReference type="PROSITE" id="PS50853">
    <property type="entry name" value="FN3"/>
    <property type="match status" value="13"/>
</dbReference>
<dbReference type="SMART" id="SM00060">
    <property type="entry name" value="FN3"/>
    <property type="match status" value="20"/>
</dbReference>
<dbReference type="Proteomes" id="UP001108240">
    <property type="component" value="Unplaced"/>
</dbReference>
<dbReference type="CDD" id="cd00063">
    <property type="entry name" value="FN3"/>
    <property type="match status" value="11"/>
</dbReference>
<feature type="domain" description="Tyrosine-protein phosphatase" evidence="16">
    <location>
        <begin position="2510"/>
        <end position="2770"/>
    </location>
</feature>
<dbReference type="Pfam" id="PF18861">
    <property type="entry name" value="PTP_tm"/>
    <property type="match status" value="1"/>
</dbReference>
<dbReference type="SUPFAM" id="SSF50370">
    <property type="entry name" value="Ricin B-like lectins"/>
    <property type="match status" value="1"/>
</dbReference>
<feature type="region of interest" description="Disordered" evidence="13">
    <location>
        <begin position="310"/>
        <end position="340"/>
    </location>
</feature>
<dbReference type="InterPro" id="IPR016130">
    <property type="entry name" value="Tyr_Pase_AS"/>
</dbReference>
<evidence type="ECO:0000256" key="11">
    <source>
        <dbReference type="ARBA" id="ARBA00025789"/>
    </source>
</evidence>
<feature type="domain" description="Fibronectin type-III" evidence="18">
    <location>
        <begin position="1266"/>
        <end position="1355"/>
    </location>
</feature>
<evidence type="ECO:0000256" key="3">
    <source>
        <dbReference type="ARBA" id="ARBA00022692"/>
    </source>
</evidence>
<evidence type="ECO:0000256" key="9">
    <source>
        <dbReference type="ARBA" id="ARBA00023136"/>
    </source>
</evidence>
<dbReference type="InterPro" id="IPR041201">
    <property type="entry name" value="PTPRJ_TM"/>
</dbReference>
<comment type="subcellular location">
    <subcellularLocation>
        <location evidence="1">Membrane</location>
        <topology evidence="1">Single-pass type I membrane protein</topology>
    </subcellularLocation>
</comment>
<reference evidence="19" key="1">
    <citation type="submission" date="2025-08" db="UniProtKB">
        <authorList>
            <consortium name="Ensembl"/>
        </authorList>
    </citation>
    <scope>IDENTIFICATION</scope>
</reference>
<keyword evidence="20" id="KW-1185">Reference proteome</keyword>
<name>A0A9J7XPL4_CYPCA</name>
<keyword evidence="7" id="KW-0904">Protein phosphatase</keyword>
<evidence type="ECO:0000256" key="4">
    <source>
        <dbReference type="ARBA" id="ARBA00022729"/>
    </source>
</evidence>
<accession>A0A9J7XPL4</accession>
<dbReference type="InterPro" id="IPR003961">
    <property type="entry name" value="FN3_dom"/>
</dbReference>
<dbReference type="SMART" id="SM00404">
    <property type="entry name" value="PTPc_motif"/>
    <property type="match status" value="1"/>
</dbReference>
<dbReference type="GO" id="GO:0043235">
    <property type="term" value="C:receptor complex"/>
    <property type="evidence" value="ECO:0007669"/>
    <property type="project" value="TreeGrafter"/>
</dbReference>
<dbReference type="GO" id="GO:0016020">
    <property type="term" value="C:membrane"/>
    <property type="evidence" value="ECO:0007669"/>
    <property type="project" value="UniProtKB-SubCell"/>
</dbReference>
<reference evidence="19" key="2">
    <citation type="submission" date="2025-09" db="UniProtKB">
        <authorList>
            <consortium name="Ensembl"/>
        </authorList>
    </citation>
    <scope>IDENTIFICATION</scope>
</reference>
<dbReference type="InterPro" id="IPR000387">
    <property type="entry name" value="Tyr_Pase_dom"/>
</dbReference>
<feature type="domain" description="Fibronectin type-III" evidence="18">
    <location>
        <begin position="562"/>
        <end position="649"/>
    </location>
</feature>
<dbReference type="GO" id="GO:0045296">
    <property type="term" value="F:cadherin binding"/>
    <property type="evidence" value="ECO:0007669"/>
    <property type="project" value="TreeGrafter"/>
</dbReference>
<evidence type="ECO:0000259" key="17">
    <source>
        <dbReference type="PROSITE" id="PS50056"/>
    </source>
</evidence>
<feature type="signal peptide" evidence="15">
    <location>
        <begin position="1"/>
        <end position="19"/>
    </location>
</feature>
<dbReference type="InterPro" id="IPR003595">
    <property type="entry name" value="Tyr_Pase_cat"/>
</dbReference>
<feature type="domain" description="Fibronectin type-III" evidence="18">
    <location>
        <begin position="1706"/>
        <end position="1796"/>
    </location>
</feature>
<dbReference type="InterPro" id="IPR000242">
    <property type="entry name" value="PTP_cat"/>
</dbReference>
<dbReference type="PANTHER" id="PTHR46957">
    <property type="entry name" value="CYTOKINE RECEPTOR"/>
    <property type="match status" value="1"/>
</dbReference>
<dbReference type="FunFam" id="2.60.40.10:FF:000369">
    <property type="entry name" value="Protein tyrosine phosphatase, receptor type B"/>
    <property type="match status" value="14"/>
</dbReference>
<feature type="domain" description="Fibronectin type-III" evidence="18">
    <location>
        <begin position="1797"/>
        <end position="1886"/>
    </location>
</feature>
<keyword evidence="6" id="KW-0378">Hydrolase</keyword>
<dbReference type="PROSITE" id="PS50055">
    <property type="entry name" value="TYR_PHOSPHATASE_PTP"/>
    <property type="match status" value="1"/>
</dbReference>
<dbReference type="InterPro" id="IPR036116">
    <property type="entry name" value="FN3_sf"/>
</dbReference>
<dbReference type="InterPro" id="IPR029021">
    <property type="entry name" value="Prot-tyrosine_phosphatase-like"/>
</dbReference>
<evidence type="ECO:0000313" key="20">
    <source>
        <dbReference type="Proteomes" id="UP001108240"/>
    </source>
</evidence>
<feature type="domain" description="Tyrosine specific protein phosphatases" evidence="17">
    <location>
        <begin position="2688"/>
        <end position="2761"/>
    </location>
</feature>
<keyword evidence="9 14" id="KW-0472">Membrane</keyword>
<feature type="domain" description="Fibronectin type-III" evidence="18">
    <location>
        <begin position="1356"/>
        <end position="1444"/>
    </location>
</feature>
<dbReference type="Pfam" id="PF00102">
    <property type="entry name" value="Y_phosphatase"/>
    <property type="match status" value="1"/>
</dbReference>
<evidence type="ECO:0000256" key="5">
    <source>
        <dbReference type="ARBA" id="ARBA00022737"/>
    </source>
</evidence>
<dbReference type="GO" id="GO:0004725">
    <property type="term" value="F:protein tyrosine phosphatase activity"/>
    <property type="evidence" value="ECO:0007669"/>
    <property type="project" value="UniProtKB-EC"/>
</dbReference>
<comment type="catalytic activity">
    <reaction evidence="12">
        <text>O-phospho-L-tyrosyl-[protein] + H2O = L-tyrosyl-[protein] + phosphate</text>
        <dbReference type="Rhea" id="RHEA:10684"/>
        <dbReference type="Rhea" id="RHEA-COMP:10136"/>
        <dbReference type="Rhea" id="RHEA-COMP:20101"/>
        <dbReference type="ChEBI" id="CHEBI:15377"/>
        <dbReference type="ChEBI" id="CHEBI:43474"/>
        <dbReference type="ChEBI" id="CHEBI:46858"/>
        <dbReference type="ChEBI" id="CHEBI:61978"/>
        <dbReference type="EC" id="3.1.3.48"/>
    </reaction>
</comment>
<keyword evidence="3 14" id="KW-0812">Transmembrane</keyword>
<dbReference type="InterPro" id="IPR035992">
    <property type="entry name" value="Ricin_B-like_lectins"/>
</dbReference>
<evidence type="ECO:0000256" key="1">
    <source>
        <dbReference type="ARBA" id="ARBA00004479"/>
    </source>
</evidence>
<feature type="domain" description="Fibronectin type-III" evidence="18">
    <location>
        <begin position="1887"/>
        <end position="1977"/>
    </location>
</feature>
<evidence type="ECO:0000259" key="18">
    <source>
        <dbReference type="PROSITE" id="PS50853"/>
    </source>
</evidence>
<dbReference type="PROSITE" id="PS00383">
    <property type="entry name" value="TYR_PHOSPHATASE_1"/>
    <property type="match status" value="1"/>
</dbReference>
<feature type="domain" description="Fibronectin type-III" evidence="18">
    <location>
        <begin position="736"/>
        <end position="825"/>
    </location>
</feature>
<evidence type="ECO:0000256" key="12">
    <source>
        <dbReference type="ARBA" id="ARBA00051722"/>
    </source>
</evidence>
<feature type="transmembrane region" description="Helical" evidence="14">
    <location>
        <begin position="2430"/>
        <end position="2449"/>
    </location>
</feature>
<dbReference type="SUPFAM" id="SSF49265">
    <property type="entry name" value="Fibronectin type III"/>
    <property type="match status" value="18"/>
</dbReference>
<dbReference type="Pfam" id="PF24562">
    <property type="entry name" value="CysR_MRC2_N"/>
    <property type="match status" value="1"/>
</dbReference>
<evidence type="ECO:0000256" key="2">
    <source>
        <dbReference type="ARBA" id="ARBA00013064"/>
    </source>
</evidence>
<dbReference type="Ensembl" id="ENSCCRT00000135198.1">
    <property type="protein sequence ID" value="ENSCCRP00000109732.1"/>
    <property type="gene ID" value="ENSCCRG00000040391.2"/>
</dbReference>
<dbReference type="PROSITE" id="PS50231">
    <property type="entry name" value="RICIN_B_LECTIN"/>
    <property type="match status" value="1"/>
</dbReference>
<dbReference type="InterPro" id="IPR000772">
    <property type="entry name" value="Ricin_B_lectin"/>
</dbReference>
<evidence type="ECO:0000256" key="7">
    <source>
        <dbReference type="ARBA" id="ARBA00022912"/>
    </source>
</evidence>
<feature type="domain" description="Fibronectin type-III" evidence="18">
    <location>
        <begin position="1445"/>
        <end position="1543"/>
    </location>
</feature>
<feature type="domain" description="Fibronectin type-III" evidence="18">
    <location>
        <begin position="1001"/>
        <end position="1090"/>
    </location>
</feature>
<keyword evidence="5" id="KW-0677">Repeat</keyword>
<feature type="domain" description="Fibronectin type-III" evidence="18">
    <location>
        <begin position="2159"/>
        <end position="2250"/>
    </location>
</feature>
<organism evidence="19 20">
    <name type="scientific">Cyprinus carpio carpio</name>
    <dbReference type="NCBI Taxonomy" id="630221"/>
    <lineage>
        <taxon>Eukaryota</taxon>
        <taxon>Metazoa</taxon>
        <taxon>Chordata</taxon>
        <taxon>Craniata</taxon>
        <taxon>Vertebrata</taxon>
        <taxon>Euteleostomi</taxon>
        <taxon>Actinopterygii</taxon>
        <taxon>Neopterygii</taxon>
        <taxon>Teleostei</taxon>
        <taxon>Ostariophysi</taxon>
        <taxon>Cypriniformes</taxon>
        <taxon>Cyprinidae</taxon>
        <taxon>Cyprininae</taxon>
        <taxon>Cyprinus</taxon>
    </lineage>
</organism>
<evidence type="ECO:0000256" key="8">
    <source>
        <dbReference type="ARBA" id="ARBA00022989"/>
    </source>
</evidence>
<dbReference type="PROSITE" id="PS50056">
    <property type="entry name" value="TYR_PHOSPHATASE_2"/>
    <property type="match status" value="1"/>
</dbReference>
<feature type="chain" id="PRO_5039932496" description="protein-tyrosine-phosphatase" evidence="15">
    <location>
        <begin position="20"/>
        <end position="2804"/>
    </location>
</feature>
<keyword evidence="8 14" id="KW-1133">Transmembrane helix</keyword>
<dbReference type="FunFam" id="3.90.190.10:FF:000009">
    <property type="entry name" value="Receptor-type tyrosine-protein phosphatase beta"/>
    <property type="match status" value="1"/>
</dbReference>
<dbReference type="EC" id="3.1.3.48" evidence="2"/>
<dbReference type="SMART" id="SM00194">
    <property type="entry name" value="PTPc"/>
    <property type="match status" value="1"/>
</dbReference>
<dbReference type="GeneTree" id="ENSGT00940000156088"/>
<evidence type="ECO:0000256" key="10">
    <source>
        <dbReference type="ARBA" id="ARBA00023180"/>
    </source>
</evidence>
<proteinExistence type="inferred from homology"/>
<feature type="domain" description="Fibronectin type-III" evidence="18">
    <location>
        <begin position="826"/>
        <end position="914"/>
    </location>
</feature>
<keyword evidence="4 15" id="KW-0732">Signal</keyword>
<evidence type="ECO:0000256" key="6">
    <source>
        <dbReference type="ARBA" id="ARBA00022801"/>
    </source>
</evidence>
<dbReference type="InterPro" id="IPR050713">
    <property type="entry name" value="RTP_Phos/Ushers"/>
</dbReference>
<dbReference type="Gene3D" id="2.60.40.10">
    <property type="entry name" value="Immunoglobulins"/>
    <property type="match status" value="16"/>
</dbReference>
<keyword evidence="10" id="KW-0325">Glycoprotein</keyword>
<evidence type="ECO:0000256" key="15">
    <source>
        <dbReference type="SAM" id="SignalP"/>
    </source>
</evidence>